<protein>
    <submittedName>
        <fullName evidence="2">Uncharacterized protein</fullName>
    </submittedName>
</protein>
<dbReference type="SMART" id="SM00320">
    <property type="entry name" value="WD40"/>
    <property type="match status" value="3"/>
</dbReference>
<dbReference type="InterPro" id="IPR015943">
    <property type="entry name" value="WD40/YVTN_repeat-like_dom_sf"/>
</dbReference>
<evidence type="ECO:0000313" key="2">
    <source>
        <dbReference type="EMBL" id="GMH56854.1"/>
    </source>
</evidence>
<dbReference type="Proteomes" id="UP001165122">
    <property type="component" value="Unassembled WGS sequence"/>
</dbReference>
<dbReference type="Pfam" id="PF00400">
    <property type="entry name" value="WD40"/>
    <property type="match status" value="1"/>
</dbReference>
<dbReference type="InterPro" id="IPR036322">
    <property type="entry name" value="WD40_repeat_dom_sf"/>
</dbReference>
<feature type="compositionally biased region" description="Acidic residues" evidence="1">
    <location>
        <begin position="469"/>
        <end position="481"/>
    </location>
</feature>
<proteinExistence type="predicted"/>
<dbReference type="OrthoDB" id="10477752at2759"/>
<sequence>MYRYLSSFYDPKPFPRQTATRSGHKFSPGPRCSLPLFDKQLGQFLSSPWSNPDSNQSQLHKLPKNLFLYPQITINFVLTHPKIPVIADADPRCPENLPKTGKLAHSALVINLLPSDTGDIDIMNQYLESSRSNKVFSGMIVCQFVQDLASLRSLAESCVYFNVIINSKPADKLVFKILYLRSVNNMDPDWNSLVELEQSGVSPSSLSFRSKCIMMWSYRKNLIAASSNPPPQPSKIIELPHSRIYAPGPGPLLGIGYYGCKILGGSSLAVWGDFNGIKLVSEILGANDVRYGPPSQTALPNPNPNFITSIGENHGQVLSCLSHPSSSNPALFLSMSSGHVLCVPDPLKKTTLGEGTFVVYNYNAVCHGESEVNCLAVGEDGGGRGVLISSSFDGTVCVWPNALTETKMDKFQVVSRRLAHNTGIVTSLPLSSNNTMIDLFVLGDNRGRLELWKKILNVEGVTPPLSPEGELDDDDDSENTEGEGGVVDLTHLYERIHLVESCKTITSMKPEDQGSVTCLTALSNPGDYFACANNYGEIRGWRVTDSKLNLAFLINDAHACAIDNCVLIGNLLLTTGMAGVIKVWDVPGEKAADVPGEDLSANRVCTFNKKKYERKGGDMFPEWNQRRVVGADILLQNMVCLSQDGILCLRDLDVGVVGGVGEVPEGRVFESCVGRMKRARLGLRA</sequence>
<feature type="region of interest" description="Disordered" evidence="1">
    <location>
        <begin position="463"/>
        <end position="482"/>
    </location>
</feature>
<comment type="caution">
    <text evidence="2">The sequence shown here is derived from an EMBL/GenBank/DDBJ whole genome shotgun (WGS) entry which is preliminary data.</text>
</comment>
<gene>
    <name evidence="2" type="ORF">TrLO_g11284</name>
</gene>
<reference evidence="3" key="1">
    <citation type="journal article" date="2023" name="Commun. Biol.">
        <title>Genome analysis of Parmales, the sister group of diatoms, reveals the evolutionary specialization of diatoms from phago-mixotrophs to photoautotrophs.</title>
        <authorList>
            <person name="Ban H."/>
            <person name="Sato S."/>
            <person name="Yoshikawa S."/>
            <person name="Yamada K."/>
            <person name="Nakamura Y."/>
            <person name="Ichinomiya M."/>
            <person name="Sato N."/>
            <person name="Blanc-Mathieu R."/>
            <person name="Endo H."/>
            <person name="Kuwata A."/>
            <person name="Ogata H."/>
        </authorList>
    </citation>
    <scope>NUCLEOTIDE SEQUENCE [LARGE SCALE GENOMIC DNA]</scope>
    <source>
        <strain evidence="3">NIES 3700</strain>
    </source>
</reference>
<organism evidence="2 3">
    <name type="scientific">Triparma laevis f. longispina</name>
    <dbReference type="NCBI Taxonomy" id="1714387"/>
    <lineage>
        <taxon>Eukaryota</taxon>
        <taxon>Sar</taxon>
        <taxon>Stramenopiles</taxon>
        <taxon>Ochrophyta</taxon>
        <taxon>Bolidophyceae</taxon>
        <taxon>Parmales</taxon>
        <taxon>Triparmaceae</taxon>
        <taxon>Triparma</taxon>
    </lineage>
</organism>
<accession>A0A9W7DUJ8</accession>
<evidence type="ECO:0000256" key="1">
    <source>
        <dbReference type="SAM" id="MobiDB-lite"/>
    </source>
</evidence>
<dbReference type="AlphaFoldDB" id="A0A9W7DUJ8"/>
<dbReference type="SUPFAM" id="SSF50978">
    <property type="entry name" value="WD40 repeat-like"/>
    <property type="match status" value="1"/>
</dbReference>
<dbReference type="Gene3D" id="2.130.10.10">
    <property type="entry name" value="YVTN repeat-like/Quinoprotein amine dehydrogenase"/>
    <property type="match status" value="2"/>
</dbReference>
<evidence type="ECO:0000313" key="3">
    <source>
        <dbReference type="Proteomes" id="UP001165122"/>
    </source>
</evidence>
<name>A0A9W7DUJ8_9STRA</name>
<keyword evidence="3" id="KW-1185">Reference proteome</keyword>
<dbReference type="EMBL" id="BRXW01000458">
    <property type="protein sequence ID" value="GMH56854.1"/>
    <property type="molecule type" value="Genomic_DNA"/>
</dbReference>
<dbReference type="InterPro" id="IPR001680">
    <property type="entry name" value="WD40_rpt"/>
</dbReference>